<evidence type="ECO:0000256" key="5">
    <source>
        <dbReference type="ARBA" id="ARBA00023002"/>
    </source>
</evidence>
<dbReference type="RefSeq" id="WP_062682079.1">
    <property type="nucleotide sequence ID" value="NZ_CADIJN010000007.1"/>
</dbReference>
<dbReference type="Pfam" id="PF02770">
    <property type="entry name" value="Acyl-CoA_dh_M"/>
    <property type="match status" value="1"/>
</dbReference>
<protein>
    <submittedName>
        <fullName evidence="9">Acyl-CoA/acyl-ACP dehydrogenase</fullName>
    </submittedName>
</protein>
<dbReference type="EMBL" id="CP054569">
    <property type="protein sequence ID" value="QKQ46173.1"/>
    <property type="molecule type" value="Genomic_DNA"/>
</dbReference>
<dbReference type="Gene3D" id="2.40.110.10">
    <property type="entry name" value="Butyryl-CoA Dehydrogenase, subunit A, domain 2"/>
    <property type="match status" value="1"/>
</dbReference>
<feature type="domain" description="Acyl-CoA dehydrogenase/oxidase C-terminal" evidence="6">
    <location>
        <begin position="395"/>
        <end position="542"/>
    </location>
</feature>
<evidence type="ECO:0000313" key="10">
    <source>
        <dbReference type="Proteomes" id="UP000509782"/>
    </source>
</evidence>
<comment type="similarity">
    <text evidence="2">Belongs to the acyl-CoA dehydrogenase family.</text>
</comment>
<proteinExistence type="inferred from homology"/>
<dbReference type="PANTHER" id="PTHR43884">
    <property type="entry name" value="ACYL-COA DEHYDROGENASE"/>
    <property type="match status" value="1"/>
</dbReference>
<gene>
    <name evidence="9" type="ORF">FOC81_05515</name>
</gene>
<comment type="cofactor">
    <cofactor evidence="1">
        <name>FAD</name>
        <dbReference type="ChEBI" id="CHEBI:57692"/>
    </cofactor>
</comment>
<evidence type="ECO:0000256" key="1">
    <source>
        <dbReference type="ARBA" id="ARBA00001974"/>
    </source>
</evidence>
<evidence type="ECO:0000259" key="6">
    <source>
        <dbReference type="Pfam" id="PF00441"/>
    </source>
</evidence>
<dbReference type="Gene3D" id="1.20.140.10">
    <property type="entry name" value="Butyryl-CoA Dehydrogenase, subunit A, domain 3"/>
    <property type="match status" value="1"/>
</dbReference>
<dbReference type="GO" id="GO:0003995">
    <property type="term" value="F:acyl-CoA dehydrogenase activity"/>
    <property type="evidence" value="ECO:0007669"/>
    <property type="project" value="InterPro"/>
</dbReference>
<name>A0A6J5AUD4_ACHDE</name>
<evidence type="ECO:0000256" key="2">
    <source>
        <dbReference type="ARBA" id="ARBA00009347"/>
    </source>
</evidence>
<evidence type="ECO:0000313" key="9">
    <source>
        <dbReference type="EMBL" id="QKQ46173.1"/>
    </source>
</evidence>
<accession>A0A6J5AUD4</accession>
<dbReference type="InterPro" id="IPR037069">
    <property type="entry name" value="AcylCoA_DH/ox_N_sf"/>
</dbReference>
<dbReference type="GeneID" id="92845040"/>
<dbReference type="PROSITE" id="PS00073">
    <property type="entry name" value="ACYL_COA_DH_2"/>
    <property type="match status" value="1"/>
</dbReference>
<dbReference type="InterPro" id="IPR006089">
    <property type="entry name" value="Acyl-CoA_DH_CS"/>
</dbReference>
<dbReference type="AlphaFoldDB" id="A0A6J5AUD4"/>
<dbReference type="InterPro" id="IPR046373">
    <property type="entry name" value="Acyl-CoA_Oxase/DH_mid-dom_sf"/>
</dbReference>
<dbReference type="CDD" id="cd00567">
    <property type="entry name" value="ACAD"/>
    <property type="match status" value="1"/>
</dbReference>
<evidence type="ECO:0000259" key="8">
    <source>
        <dbReference type="Pfam" id="PF02771"/>
    </source>
</evidence>
<evidence type="ECO:0000259" key="7">
    <source>
        <dbReference type="Pfam" id="PF02770"/>
    </source>
</evidence>
<dbReference type="InterPro" id="IPR036250">
    <property type="entry name" value="AcylCo_DH-like_C"/>
</dbReference>
<dbReference type="SUPFAM" id="SSF47203">
    <property type="entry name" value="Acyl-CoA dehydrogenase C-terminal domain-like"/>
    <property type="match status" value="1"/>
</dbReference>
<keyword evidence="4" id="KW-0274">FAD</keyword>
<keyword evidence="3" id="KW-0285">Flavoprotein</keyword>
<dbReference type="PANTHER" id="PTHR43884:SF25">
    <property type="entry name" value="ACYL-COA DEHYDROGENASE YDBM-RELATED"/>
    <property type="match status" value="1"/>
</dbReference>
<keyword evidence="5" id="KW-0560">Oxidoreductase</keyword>
<dbReference type="PROSITE" id="PS00072">
    <property type="entry name" value="ACYL_COA_DH_1"/>
    <property type="match status" value="1"/>
</dbReference>
<evidence type="ECO:0000256" key="4">
    <source>
        <dbReference type="ARBA" id="ARBA00022827"/>
    </source>
</evidence>
<dbReference type="InterPro" id="IPR009100">
    <property type="entry name" value="AcylCoA_DH/oxidase_NM_dom_sf"/>
</dbReference>
<reference evidence="9 10" key="1">
    <citation type="submission" date="2020-05" db="EMBL/GenBank/DDBJ databases">
        <title>FDA dAtabase for Regulatory Grade micrObial Sequences (FDA-ARGOS): Supporting development and validation of Infectious Disease Dx tests.</title>
        <authorList>
            <person name="Sproer C."/>
            <person name="Gronow S."/>
            <person name="Severitt S."/>
            <person name="Schroder I."/>
            <person name="Tallon L."/>
            <person name="Sadzewicz L."/>
            <person name="Zhao X."/>
            <person name="Vavikolanu K."/>
            <person name="Mehta A."/>
            <person name="Aluvathingal J."/>
            <person name="Nadendla S."/>
            <person name="Myers T."/>
            <person name="Yan Y."/>
            <person name="Sichtig H."/>
        </authorList>
    </citation>
    <scope>NUCLEOTIDE SEQUENCE [LARGE SCALE GENOMIC DNA]</scope>
    <source>
        <strain evidence="9 10">FDAARGOS_787</strain>
    </source>
</reference>
<feature type="domain" description="Acyl-CoA oxidase/dehydrogenase middle" evidence="7">
    <location>
        <begin position="273"/>
        <end position="379"/>
    </location>
</feature>
<dbReference type="GO" id="GO:0050660">
    <property type="term" value="F:flavin adenine dinucleotide binding"/>
    <property type="evidence" value="ECO:0007669"/>
    <property type="project" value="InterPro"/>
</dbReference>
<dbReference type="InterPro" id="IPR006091">
    <property type="entry name" value="Acyl-CoA_Oxase/DH_mid-dom"/>
</dbReference>
<feature type="domain" description="Acyl-CoA dehydrogenase/oxidase N-terminal" evidence="8">
    <location>
        <begin position="153"/>
        <end position="269"/>
    </location>
</feature>
<evidence type="ECO:0000256" key="3">
    <source>
        <dbReference type="ARBA" id="ARBA00022630"/>
    </source>
</evidence>
<dbReference type="SUPFAM" id="SSF56645">
    <property type="entry name" value="Acyl-CoA dehydrogenase NM domain-like"/>
    <property type="match status" value="1"/>
</dbReference>
<dbReference type="InterPro" id="IPR009075">
    <property type="entry name" value="AcylCo_DH/oxidase_C"/>
</dbReference>
<dbReference type="Proteomes" id="UP000509782">
    <property type="component" value="Chromosome"/>
</dbReference>
<dbReference type="Pfam" id="PF02771">
    <property type="entry name" value="Acyl-CoA_dh_N"/>
    <property type="match status" value="1"/>
</dbReference>
<dbReference type="Pfam" id="PF00441">
    <property type="entry name" value="Acyl-CoA_dh_1"/>
    <property type="match status" value="1"/>
</dbReference>
<sequence length="551" mass="59292">MNKTVFLSLANPVLKNLDFFLKEAVCWVAESCTVDGRLNQQRLDEYQATSYEIAWIAADLLAAQTLVQAYPAQSPLDQSLSMTFIGQTLLNSHARLEQVLLELNLDTAAIASLKASDSFQHALRMAATSSHNAEVGRELAQNRSDIGQPRLSDDVAMARDAFHRFAQQEVLPAAESIHRQDLDIPPGILDGMREMGAFGLSIPENYGGTAPTSGDNLPLMLAVTETLSAASLAAAGSLLTRPEILSRALMAGGTEAQKQHWLPRIASGELLCAIAITEPNAGSDVASLSLKASKVEGGWRLDGAKTWCTFAGHADVLMVVARTGPQAGHRGLSLFLVSKPPYAGHRFRHEQAEGGRLEGQAIPTIGYRGMHSFDLHFDDFFVPDENLIGEAQGQGQGFYLTMAGMTGGRMQTAARACGVMQAAIAAAINYAQDRSIFGSPLIDMQLTQVRIAKMAAQYLACRQLAYAVAQRLDSGEGLAMEASLAKLLACRSAELVTRDALQLHGGMGYAEETSISRYFVDARVLSIFEGSEEALALRVISRSLYETALTA</sequence>
<dbReference type="InterPro" id="IPR013786">
    <property type="entry name" value="AcylCoA_DH/ox_N"/>
</dbReference>
<dbReference type="Gene3D" id="1.10.540.10">
    <property type="entry name" value="Acyl-CoA dehydrogenase/oxidase, N-terminal domain"/>
    <property type="match status" value="1"/>
</dbReference>
<organism evidence="9 10">
    <name type="scientific">Achromobacter denitrificans</name>
    <name type="common">Alcaligenes denitrificans</name>
    <dbReference type="NCBI Taxonomy" id="32002"/>
    <lineage>
        <taxon>Bacteria</taxon>
        <taxon>Pseudomonadati</taxon>
        <taxon>Pseudomonadota</taxon>
        <taxon>Betaproteobacteria</taxon>
        <taxon>Burkholderiales</taxon>
        <taxon>Alcaligenaceae</taxon>
        <taxon>Achromobacter</taxon>
    </lineage>
</organism>